<dbReference type="AlphaFoldDB" id="A0AA51MJW2"/>
<evidence type="ECO:0000313" key="2">
    <source>
        <dbReference type="EMBL" id="WML85849.1"/>
    </source>
</evidence>
<keyword evidence="3" id="KW-1185">Reference proteome</keyword>
<dbReference type="RefSeq" id="WP_308136050.1">
    <property type="nucleotide sequence ID" value="NZ_CP133197.1"/>
</dbReference>
<dbReference type="EMBL" id="CP133217">
    <property type="protein sequence ID" value="WML85849.1"/>
    <property type="molecule type" value="Genomic_DNA"/>
</dbReference>
<dbReference type="Proteomes" id="UP001223336">
    <property type="component" value="Unassembled WGS sequence"/>
</dbReference>
<accession>A0AA51MJW2</accession>
<evidence type="ECO:0008006" key="4">
    <source>
        <dbReference type="Google" id="ProtNLM"/>
    </source>
</evidence>
<organism evidence="2">
    <name type="scientific">Thiothrix subterranea</name>
    <dbReference type="NCBI Taxonomy" id="2735563"/>
    <lineage>
        <taxon>Bacteria</taxon>
        <taxon>Pseudomonadati</taxon>
        <taxon>Pseudomonadota</taxon>
        <taxon>Gammaproteobacteria</taxon>
        <taxon>Thiotrichales</taxon>
        <taxon>Thiotrichaceae</taxon>
        <taxon>Thiothrix</taxon>
    </lineage>
</organism>
<dbReference type="EMBL" id="JAVFKN010000028">
    <property type="protein sequence ID" value="MDQ5770307.1"/>
    <property type="molecule type" value="Genomic_DNA"/>
</dbReference>
<gene>
    <name evidence="1" type="ORF">RCC75_17360</name>
    <name evidence="2" type="ORF">RCG00_16285</name>
</gene>
<proteinExistence type="predicted"/>
<protein>
    <recommendedName>
        <fullName evidence="4">Agl cluster protein AglQ</fullName>
    </recommendedName>
</protein>
<evidence type="ECO:0000313" key="1">
    <source>
        <dbReference type="EMBL" id="MDQ5770307.1"/>
    </source>
</evidence>
<dbReference type="Proteomes" id="UP001229862">
    <property type="component" value="Chromosome"/>
</dbReference>
<sequence length="362" mass="42765">MKKDDFERFVLFIENLASVEVNFQKEDGSFAVSNNGPHGDEETPVRNTSHWLYMLSWLVSQGYSKYYLYANRSADYLLSDDARPMKNAFWCRKNPFKDSSNGLIGQAWVIESLLYASKKLARPDLQEVAKEVHMLHFWDDSSKAWRNLNVDGSYGVLNGTFNQQLWFAAVGSMIENYDLGKKRAIEYLDNIEKNIFLYRDGVIFHNSNSFLIKTNNFKSVVKKIYAYKKTIKKMKGERERSVGYHAFNLVALKYLKNSFPSHCFWKSKKYRKIKEVFLKKTFYEDLKINKFGYAYNPVYYEYLYYLDKAQEPLDLYLKEQNKILKVFDDVVFVSDSLDHEISKSRVYELCRALDQIKEFIHE</sequence>
<evidence type="ECO:0000313" key="3">
    <source>
        <dbReference type="Proteomes" id="UP001223336"/>
    </source>
</evidence>
<reference evidence="2 3" key="1">
    <citation type="submission" date="2023-08" db="EMBL/GenBank/DDBJ databases">
        <title>New molecular markers tilS and rpoB for phylogenetic and monitoring studies of the genus Thiothrix biodiversity.</title>
        <authorList>
            <person name="Ravin N.V."/>
            <person name="Smolyakov D."/>
            <person name="Markov N.D."/>
            <person name="Beletsky A.V."/>
            <person name="Mardanov A.V."/>
            <person name="Rudenko T.S."/>
            <person name="Grabovich M.Y."/>
        </authorList>
    </citation>
    <scope>NUCLEOTIDE SEQUENCE</scope>
    <source>
        <strain evidence="2">DNT52</strain>
        <strain evidence="1 3">H33</strain>
    </source>
</reference>
<name>A0AA51MJW2_9GAMM</name>